<dbReference type="AlphaFoldDB" id="A0A518H5N7"/>
<keyword evidence="2" id="KW-1185">Reference proteome</keyword>
<name>A0A518H5N7_9BACT</name>
<evidence type="ECO:0000313" key="1">
    <source>
        <dbReference type="EMBL" id="QDV36153.1"/>
    </source>
</evidence>
<protein>
    <recommendedName>
        <fullName evidence="3">Sulfatase</fullName>
    </recommendedName>
</protein>
<dbReference type="OrthoDB" id="127333at2"/>
<organism evidence="1 2">
    <name type="scientific">Tautonia plasticadhaerens</name>
    <dbReference type="NCBI Taxonomy" id="2527974"/>
    <lineage>
        <taxon>Bacteria</taxon>
        <taxon>Pseudomonadati</taxon>
        <taxon>Planctomycetota</taxon>
        <taxon>Planctomycetia</taxon>
        <taxon>Isosphaerales</taxon>
        <taxon>Isosphaeraceae</taxon>
        <taxon>Tautonia</taxon>
    </lineage>
</organism>
<accession>A0A518H5N7</accession>
<gene>
    <name evidence="1" type="ORF">ElP_40670</name>
</gene>
<evidence type="ECO:0008006" key="3">
    <source>
        <dbReference type="Google" id="ProtNLM"/>
    </source>
</evidence>
<dbReference type="InterPro" id="IPR017850">
    <property type="entry name" value="Alkaline_phosphatase_core_sf"/>
</dbReference>
<dbReference type="Pfam" id="PF07394">
    <property type="entry name" value="DUF1501"/>
    <property type="match status" value="1"/>
</dbReference>
<dbReference type="KEGG" id="tpla:ElP_40670"/>
<dbReference type="InterPro" id="IPR006311">
    <property type="entry name" value="TAT_signal"/>
</dbReference>
<sequence>MIRVLGGPKRLCDGLTRRDLLQVGSLGLLGLGLSGGGAVPAAASEGTRTLPGFGKAKSCILLYLYGAPSQIETFDPKPGAPSEVRGELGTIPSVMPGLDLGEGLPRMARVMDKVTVLRSVTHPYPIHGVAFATTAIPRIELPMELNPRDAGHWPYLGSAVDYMDRRGAPEGAVPPVPRNIGLPWGFSTRRVGEVARAGPYGGFLGPSFDPVWAEFEGQGTVSARKTLVNKVWEGPEPYRGIDPGGRFRLAEVTGRPPELTLDRLDRRRSLLEQIEAARPGLDRQWDRLGVDEQRSMAMGMMQSGNLARAFDLSEESAETRDLYGMTLFGQASLTARRLVEAGGRFVSVFWDEYGLAGTGWDTHWDHYPRMKDELLPGLDQTLSGLLLDLDRRGLLDETLVAVLSEHGRTPRISHAQGGGRDHWSRCYSLLLAGGGIARGRVVGSSDRIASDPLDRPISPKDVLATILHQLGIDPASGWADRQGRPLPLVPEAEVIAEALA</sequence>
<dbReference type="InterPro" id="IPR010869">
    <property type="entry name" value="DUF1501"/>
</dbReference>
<dbReference type="SUPFAM" id="SSF53649">
    <property type="entry name" value="Alkaline phosphatase-like"/>
    <property type="match status" value="1"/>
</dbReference>
<dbReference type="RefSeq" id="WP_145272237.1">
    <property type="nucleotide sequence ID" value="NZ_CP036426.1"/>
</dbReference>
<dbReference type="PROSITE" id="PS51318">
    <property type="entry name" value="TAT"/>
    <property type="match status" value="1"/>
</dbReference>
<dbReference type="PANTHER" id="PTHR43737:SF1">
    <property type="entry name" value="DUF1501 DOMAIN-CONTAINING PROTEIN"/>
    <property type="match status" value="1"/>
</dbReference>
<dbReference type="Proteomes" id="UP000317835">
    <property type="component" value="Chromosome"/>
</dbReference>
<dbReference type="Gene3D" id="3.40.720.10">
    <property type="entry name" value="Alkaline Phosphatase, subunit A"/>
    <property type="match status" value="1"/>
</dbReference>
<proteinExistence type="predicted"/>
<reference evidence="1 2" key="1">
    <citation type="submission" date="2019-02" db="EMBL/GenBank/DDBJ databases">
        <title>Deep-cultivation of Planctomycetes and their phenomic and genomic characterization uncovers novel biology.</title>
        <authorList>
            <person name="Wiegand S."/>
            <person name="Jogler M."/>
            <person name="Boedeker C."/>
            <person name="Pinto D."/>
            <person name="Vollmers J."/>
            <person name="Rivas-Marin E."/>
            <person name="Kohn T."/>
            <person name="Peeters S.H."/>
            <person name="Heuer A."/>
            <person name="Rast P."/>
            <person name="Oberbeckmann S."/>
            <person name="Bunk B."/>
            <person name="Jeske O."/>
            <person name="Meyerdierks A."/>
            <person name="Storesund J.E."/>
            <person name="Kallscheuer N."/>
            <person name="Luecker S."/>
            <person name="Lage O.M."/>
            <person name="Pohl T."/>
            <person name="Merkel B.J."/>
            <person name="Hornburger P."/>
            <person name="Mueller R.-W."/>
            <person name="Bruemmer F."/>
            <person name="Labrenz M."/>
            <person name="Spormann A.M."/>
            <person name="Op den Camp H."/>
            <person name="Overmann J."/>
            <person name="Amann R."/>
            <person name="Jetten M.S.M."/>
            <person name="Mascher T."/>
            <person name="Medema M.H."/>
            <person name="Devos D.P."/>
            <person name="Kaster A.-K."/>
            <person name="Ovreas L."/>
            <person name="Rohde M."/>
            <person name="Galperin M.Y."/>
            <person name="Jogler C."/>
        </authorList>
    </citation>
    <scope>NUCLEOTIDE SEQUENCE [LARGE SCALE GENOMIC DNA]</scope>
    <source>
        <strain evidence="1 2">ElP</strain>
    </source>
</reference>
<evidence type="ECO:0000313" key="2">
    <source>
        <dbReference type="Proteomes" id="UP000317835"/>
    </source>
</evidence>
<dbReference type="EMBL" id="CP036426">
    <property type="protein sequence ID" value="QDV36153.1"/>
    <property type="molecule type" value="Genomic_DNA"/>
</dbReference>
<dbReference type="PANTHER" id="PTHR43737">
    <property type="entry name" value="BLL7424 PROTEIN"/>
    <property type="match status" value="1"/>
</dbReference>